<dbReference type="GO" id="GO:0005739">
    <property type="term" value="C:mitochondrion"/>
    <property type="evidence" value="ECO:0007669"/>
    <property type="project" value="UniProtKB-SubCell"/>
</dbReference>
<feature type="domain" description="Enoyl-CoA hydratase/isomerase" evidence="6">
    <location>
        <begin position="2"/>
        <end position="107"/>
    </location>
</feature>
<comment type="similarity">
    <text evidence="2 5">Belongs to the enoyl-CoA hydratase/isomerase family.</text>
</comment>
<dbReference type="Ensembl" id="ENSMNET00000032391.1">
    <property type="protein sequence ID" value="ENSMNEP00000008226.1"/>
    <property type="gene ID" value="ENSMNEG00000028627.1"/>
</dbReference>
<dbReference type="Gene3D" id="3.90.226.10">
    <property type="entry name" value="2-enoyl-CoA Hydratase, Chain A, domain 1"/>
    <property type="match status" value="1"/>
</dbReference>
<evidence type="ECO:0000259" key="6">
    <source>
        <dbReference type="Pfam" id="PF16113"/>
    </source>
</evidence>
<keyword evidence="4 5" id="KW-0378">Hydrolase</keyword>
<comment type="subcellular location">
    <subcellularLocation>
        <location evidence="5">Mitochondrion</location>
    </subcellularLocation>
</comment>
<evidence type="ECO:0000256" key="4">
    <source>
        <dbReference type="ARBA" id="ARBA00022801"/>
    </source>
</evidence>
<dbReference type="GO" id="GO:0006574">
    <property type="term" value="P:L-valine catabolic process"/>
    <property type="evidence" value="ECO:0007669"/>
    <property type="project" value="UniProtKB-UniRule"/>
</dbReference>
<protein>
    <recommendedName>
        <fullName evidence="3 5">3-hydroxyisobutyryl-CoA hydrolase</fullName>
        <shortName evidence="5">HIB-CoA hydrolase</shortName>
        <shortName evidence="5">HIBYL-CoA-H</shortName>
        <ecNumber evidence="3 5">3.1.2.4</ecNumber>
    </recommendedName>
    <alternativeName>
        <fullName evidence="5">3-hydroxyisobutyryl-coenzyme A hydrolase</fullName>
    </alternativeName>
</protein>
<keyword evidence="8" id="KW-1185">Reference proteome</keyword>
<evidence type="ECO:0000256" key="3">
    <source>
        <dbReference type="ARBA" id="ARBA00011915"/>
    </source>
</evidence>
<evidence type="ECO:0000313" key="7">
    <source>
        <dbReference type="Ensembl" id="ENSMNEP00000008226.1"/>
    </source>
</evidence>
<reference evidence="7" key="2">
    <citation type="submission" date="2025-09" db="UniProtKB">
        <authorList>
            <consortium name="Ensembl"/>
        </authorList>
    </citation>
    <scope>IDENTIFICATION</scope>
</reference>
<sequence>METAVGLFSDVSGGYFLPRLQGKLDVYRAGIATHSVDSEKLGMLEEDLLALKYPSKENIAAVLENYHTESKIDRDKPFILEEHMGKINSCFSANTVGQIIENLQQDGSSFAPLLILVIFLFLPHLQLLPPLKS</sequence>
<dbReference type="Proteomes" id="UP000233120">
    <property type="component" value="Unassembled WGS sequence"/>
</dbReference>
<comment type="function">
    <text evidence="5">Hydrolyzes 3-hydroxyisobutyryl-CoA (HIBYL-CoA), a saline catabolite. Has high activity toward isobutyryl-CoA. Could be an isobutyryl-CoA dehydrogenase that functions in valine catabolism.</text>
</comment>
<name>A0A2K6B9Y0_MACNE</name>
<dbReference type="InterPro" id="IPR032259">
    <property type="entry name" value="HIBYL-CoA-H"/>
</dbReference>
<evidence type="ECO:0000256" key="5">
    <source>
        <dbReference type="RuleBase" id="RU369070"/>
    </source>
</evidence>
<keyword evidence="5" id="KW-0496">Mitochondrion</keyword>
<dbReference type="PANTHER" id="PTHR43176">
    <property type="entry name" value="3-HYDROXYISOBUTYRYL-COA HYDROLASE-RELATED"/>
    <property type="match status" value="1"/>
</dbReference>
<reference evidence="7" key="1">
    <citation type="submission" date="2025-08" db="UniProtKB">
        <authorList>
            <consortium name="Ensembl"/>
        </authorList>
    </citation>
    <scope>IDENTIFICATION</scope>
</reference>
<evidence type="ECO:0000256" key="2">
    <source>
        <dbReference type="ARBA" id="ARBA00005254"/>
    </source>
</evidence>
<comment type="pathway">
    <text evidence="5">Amino-acid degradation; L-valine degradation.</text>
</comment>
<dbReference type="GeneTree" id="ENSGT00890000139491"/>
<organism evidence="7 8">
    <name type="scientific">Macaca nemestrina</name>
    <name type="common">Pig-tailed macaque</name>
    <dbReference type="NCBI Taxonomy" id="9545"/>
    <lineage>
        <taxon>Eukaryota</taxon>
        <taxon>Metazoa</taxon>
        <taxon>Chordata</taxon>
        <taxon>Craniata</taxon>
        <taxon>Vertebrata</taxon>
        <taxon>Euteleostomi</taxon>
        <taxon>Mammalia</taxon>
        <taxon>Eutheria</taxon>
        <taxon>Euarchontoglires</taxon>
        <taxon>Primates</taxon>
        <taxon>Haplorrhini</taxon>
        <taxon>Catarrhini</taxon>
        <taxon>Cercopithecidae</taxon>
        <taxon>Cercopithecinae</taxon>
        <taxon>Macaca</taxon>
    </lineage>
</organism>
<dbReference type="GO" id="GO:0003860">
    <property type="term" value="F:3-hydroxyisobutyryl-CoA hydrolase activity"/>
    <property type="evidence" value="ECO:0007669"/>
    <property type="project" value="UniProtKB-UniRule"/>
</dbReference>
<accession>A0A2K6B9Y0</accession>
<comment type="catalytic activity">
    <reaction evidence="1 5">
        <text>3-hydroxy-2-methylpropanoyl-CoA + H2O = 3-hydroxy-2-methylpropanoate + CoA + H(+)</text>
        <dbReference type="Rhea" id="RHEA:20888"/>
        <dbReference type="ChEBI" id="CHEBI:11805"/>
        <dbReference type="ChEBI" id="CHEBI:15377"/>
        <dbReference type="ChEBI" id="CHEBI:15378"/>
        <dbReference type="ChEBI" id="CHEBI:57287"/>
        <dbReference type="ChEBI" id="CHEBI:57340"/>
        <dbReference type="EC" id="3.1.2.4"/>
    </reaction>
</comment>
<proteinExistence type="inferred from homology"/>
<dbReference type="AlphaFoldDB" id="A0A2K6B9Y0"/>
<dbReference type="EC" id="3.1.2.4" evidence="3 5"/>
<evidence type="ECO:0000256" key="1">
    <source>
        <dbReference type="ARBA" id="ARBA00001709"/>
    </source>
</evidence>
<dbReference type="InterPro" id="IPR045004">
    <property type="entry name" value="ECH_dom"/>
</dbReference>
<dbReference type="PANTHER" id="PTHR43176:SF13">
    <property type="entry name" value="3-HYDROXYISOBUTYRYL-COA HYDROLASE"/>
    <property type="match status" value="1"/>
</dbReference>
<dbReference type="Pfam" id="PF16113">
    <property type="entry name" value="ECH_2"/>
    <property type="match status" value="1"/>
</dbReference>
<evidence type="ECO:0000313" key="8">
    <source>
        <dbReference type="Proteomes" id="UP000233120"/>
    </source>
</evidence>